<dbReference type="Pfam" id="PF13456">
    <property type="entry name" value="RVT_3"/>
    <property type="match status" value="1"/>
</dbReference>
<dbReference type="GO" id="GO:0004523">
    <property type="term" value="F:RNA-DNA hybrid ribonuclease activity"/>
    <property type="evidence" value="ECO:0007669"/>
    <property type="project" value="InterPro"/>
</dbReference>
<dbReference type="RefSeq" id="XP_018833242.1">
    <property type="nucleotide sequence ID" value="XM_018977697.1"/>
</dbReference>
<dbReference type="KEGG" id="jre:109000724"/>
<dbReference type="Proteomes" id="UP000235220">
    <property type="component" value="Chromosome 15"/>
</dbReference>
<name>A0A2I4FNN9_JUGRE</name>
<protein>
    <submittedName>
        <fullName evidence="2">Uncharacterized protein LOC109000724</fullName>
    </submittedName>
</protein>
<reference evidence="2" key="1">
    <citation type="submission" date="2025-08" db="UniProtKB">
        <authorList>
            <consortium name="RefSeq"/>
        </authorList>
    </citation>
    <scope>IDENTIFICATION</scope>
    <source>
        <tissue evidence="2">Leaves</tissue>
    </source>
</reference>
<keyword evidence="1" id="KW-1185">Reference proteome</keyword>
<organism evidence="1 2">
    <name type="scientific">Juglans regia</name>
    <name type="common">English walnut</name>
    <dbReference type="NCBI Taxonomy" id="51240"/>
    <lineage>
        <taxon>Eukaryota</taxon>
        <taxon>Viridiplantae</taxon>
        <taxon>Streptophyta</taxon>
        <taxon>Embryophyta</taxon>
        <taxon>Tracheophyta</taxon>
        <taxon>Spermatophyta</taxon>
        <taxon>Magnoliopsida</taxon>
        <taxon>eudicotyledons</taxon>
        <taxon>Gunneridae</taxon>
        <taxon>Pentapetalae</taxon>
        <taxon>rosids</taxon>
        <taxon>fabids</taxon>
        <taxon>Fagales</taxon>
        <taxon>Juglandaceae</taxon>
        <taxon>Juglans</taxon>
    </lineage>
</organism>
<dbReference type="InterPro" id="IPR002156">
    <property type="entry name" value="RNaseH_domain"/>
</dbReference>
<dbReference type="OrthoDB" id="1193612at2759"/>
<proteinExistence type="predicted"/>
<dbReference type="Gramene" id="Jr15_13540_p1">
    <property type="protein sequence ID" value="cds.Jr15_13540_p1"/>
    <property type="gene ID" value="Jr15_13540"/>
</dbReference>
<dbReference type="GO" id="GO:0003676">
    <property type="term" value="F:nucleic acid binding"/>
    <property type="evidence" value="ECO:0007669"/>
    <property type="project" value="InterPro"/>
</dbReference>
<dbReference type="PANTHER" id="PTHR47074:SF48">
    <property type="entry name" value="POLYNUCLEOTIDYL TRANSFERASE, RIBONUCLEASE H-LIKE SUPERFAMILY PROTEIN"/>
    <property type="match status" value="1"/>
</dbReference>
<dbReference type="AlphaFoldDB" id="A0A2I4FNN9"/>
<dbReference type="SUPFAM" id="SSF53098">
    <property type="entry name" value="Ribonuclease H-like"/>
    <property type="match status" value="1"/>
</dbReference>
<dbReference type="InterPro" id="IPR036397">
    <property type="entry name" value="RNaseH_sf"/>
</dbReference>
<evidence type="ECO:0000313" key="2">
    <source>
        <dbReference type="RefSeq" id="XP_018833242.1"/>
    </source>
</evidence>
<dbReference type="InterPro" id="IPR052929">
    <property type="entry name" value="RNase_H-like_EbsB-rel"/>
</dbReference>
<sequence>MGLGVIIRDSIGSVQAVVTGPKDHISSAAQAESVILLRAMDLCTELGFNQVCFEGDAKAIVDAVNSKGEDNSWIGQMIKDMQLLMRRNQAWSLRFVQMTVNRVAHMVAKLAIRDSCEKAWLKDGPPGVLNVALGEEVLCVLLHV</sequence>
<evidence type="ECO:0000313" key="1">
    <source>
        <dbReference type="Proteomes" id="UP000235220"/>
    </source>
</evidence>
<accession>A0A2I4FNN9</accession>
<dbReference type="InterPro" id="IPR012337">
    <property type="entry name" value="RNaseH-like_sf"/>
</dbReference>
<dbReference type="Gene3D" id="3.30.420.10">
    <property type="entry name" value="Ribonuclease H-like superfamily/Ribonuclease H"/>
    <property type="match status" value="1"/>
</dbReference>
<dbReference type="GeneID" id="109000724"/>
<dbReference type="PANTHER" id="PTHR47074">
    <property type="entry name" value="BNAC02G40300D PROTEIN"/>
    <property type="match status" value="1"/>
</dbReference>
<dbReference type="InterPro" id="IPR044730">
    <property type="entry name" value="RNase_H-like_dom_plant"/>
</dbReference>
<dbReference type="CDD" id="cd06222">
    <property type="entry name" value="RNase_H_like"/>
    <property type="match status" value="1"/>
</dbReference>
<gene>
    <name evidence="2" type="primary">LOC109000724</name>
</gene>